<name>A0A977PXY1_9CYAN</name>
<proteinExistence type="predicted"/>
<organism evidence="1">
    <name type="scientific">Woronichinia naegeliana WA131</name>
    <dbReference type="NCBI Taxonomy" id="2824559"/>
    <lineage>
        <taxon>Bacteria</taxon>
        <taxon>Bacillati</taxon>
        <taxon>Cyanobacteriota</taxon>
        <taxon>Cyanophyceae</taxon>
        <taxon>Synechococcales</taxon>
        <taxon>Coelosphaeriaceae</taxon>
        <taxon>Woronichinia</taxon>
    </lineage>
</organism>
<evidence type="ECO:0000313" key="1">
    <source>
        <dbReference type="EMBL" id="UXE63309.1"/>
    </source>
</evidence>
<gene>
    <name evidence="1" type="ORF">KA717_12105</name>
</gene>
<dbReference type="KEGG" id="wna:KA717_12105"/>
<dbReference type="Proteomes" id="UP001065613">
    <property type="component" value="Chromosome"/>
</dbReference>
<reference evidence="1" key="1">
    <citation type="submission" date="2021-04" db="EMBL/GenBank/DDBJ databases">
        <title>Genome sequence of Woronichinia naegeliana from Washington state freshwater lake bloom.</title>
        <authorList>
            <person name="Dreher T.W."/>
        </authorList>
    </citation>
    <scope>NUCLEOTIDE SEQUENCE</scope>
    <source>
        <strain evidence="1">WA131</strain>
    </source>
</reference>
<dbReference type="EMBL" id="CP073041">
    <property type="protein sequence ID" value="UXE63309.1"/>
    <property type="molecule type" value="Genomic_DNA"/>
</dbReference>
<accession>A0A977PXY1</accession>
<evidence type="ECO:0008006" key="2">
    <source>
        <dbReference type="Google" id="ProtNLM"/>
    </source>
</evidence>
<sequence length="85" mass="9612">MSQVVTQQQSTILDDLQLLNLEDQQKVLDFIHFLTSKYQAKTIESLLDQPREISFYEATKAFAGSLDWGSGDLATNKQYLQGLGE</sequence>
<dbReference type="AlphaFoldDB" id="A0A977PXY1"/>
<protein>
    <recommendedName>
        <fullName evidence="2">DUF2281 domain-containing protein</fullName>
    </recommendedName>
</protein>